<evidence type="ECO:0000313" key="1">
    <source>
        <dbReference type="EMBL" id="VVP24555.1"/>
    </source>
</evidence>
<organism evidence="1 2">
    <name type="scientific">Pseudomonas fluorescens</name>
    <dbReference type="NCBI Taxonomy" id="294"/>
    <lineage>
        <taxon>Bacteria</taxon>
        <taxon>Pseudomonadati</taxon>
        <taxon>Pseudomonadota</taxon>
        <taxon>Gammaproteobacteria</taxon>
        <taxon>Pseudomonadales</taxon>
        <taxon>Pseudomonadaceae</taxon>
        <taxon>Pseudomonas</taxon>
    </lineage>
</organism>
<proteinExistence type="predicted"/>
<dbReference type="EMBL" id="CABVII010000019">
    <property type="protein sequence ID" value="VVP24555.1"/>
    <property type="molecule type" value="Genomic_DNA"/>
</dbReference>
<sequence length="301" mass="33377">MTDERNRQNGNNVQDFDPLVAAALNAFDARLERLEKPEENTWLKKIEKKMSLLALLVGIVLSAISLFDVFWSKPNEERIRDLAEFNGAVNAVANLRQGMVRLQFESNNPQMFAAMNSMVIPQVLANIQYATEVLPRLGDDVGIPQLVVLISEAMNIYDWKSAQKLVDRAVATKNAAPSMMSEAYRFQGRLMFFTGRIDSGRTAYEQSLKVLAGEQAFGINATRAFVVSDWIMAELSMGDCSLANKRTQDFAELVRSSQIAGMARIALVTTLKAQIAQIVTSTGRCLEPPELSLLDSSLGHQ</sequence>
<gene>
    <name evidence="1" type="ORF">PS862_04032</name>
</gene>
<dbReference type="Proteomes" id="UP000385207">
    <property type="component" value="Unassembled WGS sequence"/>
</dbReference>
<protein>
    <submittedName>
        <fullName evidence="1">Uncharacterized protein</fullName>
    </submittedName>
</protein>
<dbReference type="AlphaFoldDB" id="A0A5E6XII7"/>
<reference evidence="1 2" key="1">
    <citation type="submission" date="2019-09" db="EMBL/GenBank/DDBJ databases">
        <authorList>
            <person name="Chandra G."/>
            <person name="Truman W A."/>
        </authorList>
    </citation>
    <scope>NUCLEOTIDE SEQUENCE [LARGE SCALE GENOMIC DNA]</scope>
    <source>
        <strain evidence="1">PS862</strain>
    </source>
</reference>
<name>A0A5E6XII7_PSEFL</name>
<evidence type="ECO:0000313" key="2">
    <source>
        <dbReference type="Proteomes" id="UP000385207"/>
    </source>
</evidence>
<dbReference type="RefSeq" id="WP_150748338.1">
    <property type="nucleotide sequence ID" value="NZ_CABVHE010000074.1"/>
</dbReference>
<dbReference type="OrthoDB" id="9954535at2"/>
<accession>A0A5E6XII7</accession>